<reference evidence="1 2" key="1">
    <citation type="submission" date="2015-01" db="EMBL/GenBank/DDBJ databases">
        <title>Evolution of Trichinella species and genotypes.</title>
        <authorList>
            <person name="Korhonen P.K."/>
            <person name="Edoardo P."/>
            <person name="Giuseppe L.R."/>
            <person name="Gasser R.B."/>
        </authorList>
    </citation>
    <scope>NUCLEOTIDE SEQUENCE [LARGE SCALE GENOMIC DNA]</scope>
    <source>
        <strain evidence="1">ISS588</strain>
    </source>
</reference>
<dbReference type="EMBL" id="JYDS01000579">
    <property type="protein sequence ID" value="KRZ02283.1"/>
    <property type="molecule type" value="Genomic_DNA"/>
</dbReference>
<dbReference type="AlphaFoldDB" id="A0A0V1GVM2"/>
<gene>
    <name evidence="1" type="ORF">T4B_1389</name>
</gene>
<evidence type="ECO:0000313" key="2">
    <source>
        <dbReference type="Proteomes" id="UP000054805"/>
    </source>
</evidence>
<protein>
    <submittedName>
        <fullName evidence="1">Uncharacterized protein</fullName>
    </submittedName>
</protein>
<name>A0A0V1GVM2_TRIPS</name>
<proteinExistence type="predicted"/>
<comment type="caution">
    <text evidence="1">The sequence shown here is derived from an EMBL/GenBank/DDBJ whole genome shotgun (WGS) entry which is preliminary data.</text>
</comment>
<organism evidence="1 2">
    <name type="scientific">Trichinella pseudospiralis</name>
    <name type="common">Parasitic roundworm</name>
    <dbReference type="NCBI Taxonomy" id="6337"/>
    <lineage>
        <taxon>Eukaryota</taxon>
        <taxon>Metazoa</taxon>
        <taxon>Ecdysozoa</taxon>
        <taxon>Nematoda</taxon>
        <taxon>Enoplea</taxon>
        <taxon>Dorylaimia</taxon>
        <taxon>Trichinellida</taxon>
        <taxon>Trichinellidae</taxon>
        <taxon>Trichinella</taxon>
    </lineage>
</organism>
<evidence type="ECO:0000313" key="1">
    <source>
        <dbReference type="EMBL" id="KRZ02283.1"/>
    </source>
</evidence>
<accession>A0A0V1GVM2</accession>
<sequence>MQGCLTGTTLDTIEGADPSTGRNWLAFCELQMVLGKVEARIDYRPQARFQRSERRTGADPGTFLD</sequence>
<dbReference type="Proteomes" id="UP000054805">
    <property type="component" value="Unassembled WGS sequence"/>
</dbReference>
<keyword evidence="2" id="KW-1185">Reference proteome</keyword>